<proteinExistence type="predicted"/>
<sequence>MFTSRRPGITFNMGIGMRPSAGRISGKHNFCNQISWSCPIYVSTKSTSISSYGPNRVERQLTFLQREGGPPSRSHTQKLFISHSEQVEAPIPLSRHLQTLVHRCALASSQNRVPRQVSIHDRYSSFWKILPETHPDLLNVLATWALSPNHEGIGRFEDAFEKNPIIRCGCDRSDPCITALHVANDHTLPGIAPKSMRHGSGIDMRSYMFCVQEYVDLGFALLAHLVNAWQRDLPKLVACGMPRFAKGKGPRNLVMYLDAPFAHDEGV</sequence>
<accession>A0A5C3QGC7</accession>
<gene>
    <name evidence="1" type="ORF">BDV98DRAFT_583159</name>
</gene>
<dbReference type="EMBL" id="ML178826">
    <property type="protein sequence ID" value="TFL01145.1"/>
    <property type="molecule type" value="Genomic_DNA"/>
</dbReference>
<evidence type="ECO:0000313" key="1">
    <source>
        <dbReference type="EMBL" id="TFL01145.1"/>
    </source>
</evidence>
<protein>
    <submittedName>
        <fullName evidence="1">Uncharacterized protein</fullName>
    </submittedName>
</protein>
<keyword evidence="2" id="KW-1185">Reference proteome</keyword>
<dbReference type="AlphaFoldDB" id="A0A5C3QGC7"/>
<name>A0A5C3QGC7_9AGAR</name>
<evidence type="ECO:0000313" key="2">
    <source>
        <dbReference type="Proteomes" id="UP000305067"/>
    </source>
</evidence>
<dbReference type="Proteomes" id="UP000305067">
    <property type="component" value="Unassembled WGS sequence"/>
</dbReference>
<reference evidence="1 2" key="1">
    <citation type="journal article" date="2019" name="Nat. Ecol. Evol.">
        <title>Megaphylogeny resolves global patterns of mushroom evolution.</title>
        <authorList>
            <person name="Varga T."/>
            <person name="Krizsan K."/>
            <person name="Foldi C."/>
            <person name="Dima B."/>
            <person name="Sanchez-Garcia M."/>
            <person name="Sanchez-Ramirez S."/>
            <person name="Szollosi G.J."/>
            <person name="Szarkandi J.G."/>
            <person name="Papp V."/>
            <person name="Albert L."/>
            <person name="Andreopoulos W."/>
            <person name="Angelini C."/>
            <person name="Antonin V."/>
            <person name="Barry K.W."/>
            <person name="Bougher N.L."/>
            <person name="Buchanan P."/>
            <person name="Buyck B."/>
            <person name="Bense V."/>
            <person name="Catcheside P."/>
            <person name="Chovatia M."/>
            <person name="Cooper J."/>
            <person name="Damon W."/>
            <person name="Desjardin D."/>
            <person name="Finy P."/>
            <person name="Geml J."/>
            <person name="Haridas S."/>
            <person name="Hughes K."/>
            <person name="Justo A."/>
            <person name="Karasinski D."/>
            <person name="Kautmanova I."/>
            <person name="Kiss B."/>
            <person name="Kocsube S."/>
            <person name="Kotiranta H."/>
            <person name="LaButti K.M."/>
            <person name="Lechner B.E."/>
            <person name="Liimatainen K."/>
            <person name="Lipzen A."/>
            <person name="Lukacs Z."/>
            <person name="Mihaltcheva S."/>
            <person name="Morgado L.N."/>
            <person name="Niskanen T."/>
            <person name="Noordeloos M.E."/>
            <person name="Ohm R.A."/>
            <person name="Ortiz-Santana B."/>
            <person name="Ovrebo C."/>
            <person name="Racz N."/>
            <person name="Riley R."/>
            <person name="Savchenko A."/>
            <person name="Shiryaev A."/>
            <person name="Soop K."/>
            <person name="Spirin V."/>
            <person name="Szebenyi C."/>
            <person name="Tomsovsky M."/>
            <person name="Tulloss R.E."/>
            <person name="Uehling J."/>
            <person name="Grigoriev I.V."/>
            <person name="Vagvolgyi C."/>
            <person name="Papp T."/>
            <person name="Martin F.M."/>
            <person name="Miettinen O."/>
            <person name="Hibbett D.S."/>
            <person name="Nagy L.G."/>
        </authorList>
    </citation>
    <scope>NUCLEOTIDE SEQUENCE [LARGE SCALE GENOMIC DNA]</scope>
    <source>
        <strain evidence="1 2">CBS 309.79</strain>
    </source>
</reference>
<organism evidence="1 2">
    <name type="scientific">Pterulicium gracile</name>
    <dbReference type="NCBI Taxonomy" id="1884261"/>
    <lineage>
        <taxon>Eukaryota</taxon>
        <taxon>Fungi</taxon>
        <taxon>Dikarya</taxon>
        <taxon>Basidiomycota</taxon>
        <taxon>Agaricomycotina</taxon>
        <taxon>Agaricomycetes</taxon>
        <taxon>Agaricomycetidae</taxon>
        <taxon>Agaricales</taxon>
        <taxon>Pleurotineae</taxon>
        <taxon>Pterulaceae</taxon>
        <taxon>Pterulicium</taxon>
    </lineage>
</organism>